<evidence type="ECO:0000313" key="1">
    <source>
        <dbReference type="EMBL" id="GAJ05828.1"/>
    </source>
</evidence>
<gene>
    <name evidence="1" type="ORF">S12H4_50425</name>
</gene>
<feature type="non-terminal residue" evidence="1">
    <location>
        <position position="1"/>
    </location>
</feature>
<accession>X1TKG4</accession>
<feature type="non-terminal residue" evidence="1">
    <location>
        <position position="244"/>
    </location>
</feature>
<proteinExistence type="predicted"/>
<sequence>SNEHLKLFGILFSDVTNIATTLVGGYAAGETDLTVADARGFWVGAPITVDPGGADEETHIVANIVGNIIAIVVGLTNIQGADTAVVVATPAFPWVQAPLASEASAHVIDLETGEAMPYLLEEGYTLSLITRRAGVDQDHRAHIFFDGALIMRADNSGGITWYMEEVAPLSTTTIDPTASSPHSIDAIFTNLGGANMHGGATTLAILAAVGTPPFPTTKTTRCPFCGNRQVESVHAPCSADGDIS</sequence>
<protein>
    <submittedName>
        <fullName evidence="1">Uncharacterized protein</fullName>
    </submittedName>
</protein>
<dbReference type="AlphaFoldDB" id="X1TKG4"/>
<reference evidence="1" key="1">
    <citation type="journal article" date="2014" name="Front. Microbiol.">
        <title>High frequency of phylogenetically diverse reductive dehalogenase-homologous genes in deep subseafloor sedimentary metagenomes.</title>
        <authorList>
            <person name="Kawai M."/>
            <person name="Futagami T."/>
            <person name="Toyoda A."/>
            <person name="Takaki Y."/>
            <person name="Nishi S."/>
            <person name="Hori S."/>
            <person name="Arai W."/>
            <person name="Tsubouchi T."/>
            <person name="Morono Y."/>
            <person name="Uchiyama I."/>
            <person name="Ito T."/>
            <person name="Fujiyama A."/>
            <person name="Inagaki F."/>
            <person name="Takami H."/>
        </authorList>
    </citation>
    <scope>NUCLEOTIDE SEQUENCE</scope>
    <source>
        <strain evidence="1">Expedition CK06-06</strain>
    </source>
</reference>
<organism evidence="1">
    <name type="scientific">marine sediment metagenome</name>
    <dbReference type="NCBI Taxonomy" id="412755"/>
    <lineage>
        <taxon>unclassified sequences</taxon>
        <taxon>metagenomes</taxon>
        <taxon>ecological metagenomes</taxon>
    </lineage>
</organism>
<comment type="caution">
    <text evidence="1">The sequence shown here is derived from an EMBL/GenBank/DDBJ whole genome shotgun (WGS) entry which is preliminary data.</text>
</comment>
<dbReference type="EMBL" id="BARW01031752">
    <property type="protein sequence ID" value="GAJ05828.1"/>
    <property type="molecule type" value="Genomic_DNA"/>
</dbReference>
<name>X1TKG4_9ZZZZ</name>